<evidence type="ECO:0000256" key="3">
    <source>
        <dbReference type="ARBA" id="ARBA00022692"/>
    </source>
</evidence>
<dbReference type="PANTHER" id="PTHR42718">
    <property type="entry name" value="MAJOR FACILITATOR SUPERFAMILY MULTIDRUG TRANSPORTER MFSC"/>
    <property type="match status" value="1"/>
</dbReference>
<dbReference type="EMBL" id="VWOX01000003">
    <property type="protein sequence ID" value="KAA5545605.1"/>
    <property type="molecule type" value="Genomic_DNA"/>
</dbReference>
<evidence type="ECO:0000256" key="6">
    <source>
        <dbReference type="SAM" id="Phobius"/>
    </source>
</evidence>
<dbReference type="PROSITE" id="PS50850">
    <property type="entry name" value="MFS"/>
    <property type="match status" value="1"/>
</dbReference>
<evidence type="ECO:0000313" key="9">
    <source>
        <dbReference type="Proteomes" id="UP000324479"/>
    </source>
</evidence>
<evidence type="ECO:0000313" key="8">
    <source>
        <dbReference type="EMBL" id="KAA5545605.1"/>
    </source>
</evidence>
<dbReference type="SUPFAM" id="SSF103473">
    <property type="entry name" value="MFS general substrate transporter"/>
    <property type="match status" value="1"/>
</dbReference>
<dbReference type="Gene3D" id="1.20.1720.10">
    <property type="entry name" value="Multidrug resistance protein D"/>
    <property type="match status" value="1"/>
</dbReference>
<dbReference type="GO" id="GO:0022857">
    <property type="term" value="F:transmembrane transporter activity"/>
    <property type="evidence" value="ECO:0007669"/>
    <property type="project" value="InterPro"/>
</dbReference>
<evidence type="ECO:0000256" key="2">
    <source>
        <dbReference type="ARBA" id="ARBA00022448"/>
    </source>
</evidence>
<keyword evidence="4 6" id="KW-1133">Transmembrane helix</keyword>
<dbReference type="InterPro" id="IPR011701">
    <property type="entry name" value="MFS"/>
</dbReference>
<evidence type="ECO:0000256" key="1">
    <source>
        <dbReference type="ARBA" id="ARBA00004141"/>
    </source>
</evidence>
<feature type="transmembrane region" description="Helical" evidence="6">
    <location>
        <begin position="309"/>
        <end position="330"/>
    </location>
</feature>
<keyword evidence="2" id="KW-0813">Transport</keyword>
<feature type="domain" description="Major facilitator superfamily (MFS) profile" evidence="7">
    <location>
        <begin position="21"/>
        <end position="453"/>
    </location>
</feature>
<dbReference type="InterPro" id="IPR036259">
    <property type="entry name" value="MFS_trans_sf"/>
</dbReference>
<evidence type="ECO:0000256" key="5">
    <source>
        <dbReference type="ARBA" id="ARBA00023136"/>
    </source>
</evidence>
<dbReference type="CDD" id="cd17321">
    <property type="entry name" value="MFS_MMR_MDR_like"/>
    <property type="match status" value="1"/>
</dbReference>
<comment type="subcellular location">
    <subcellularLocation>
        <location evidence="1">Membrane</location>
        <topology evidence="1">Multi-pass membrane protein</topology>
    </subcellularLocation>
</comment>
<dbReference type="Proteomes" id="UP000324479">
    <property type="component" value="Unassembled WGS sequence"/>
</dbReference>
<keyword evidence="3 6" id="KW-0812">Transmembrane</keyword>
<comment type="caution">
    <text evidence="8">The sequence shown here is derived from an EMBL/GenBank/DDBJ whole genome shotgun (WGS) entry which is preliminary data.</text>
</comment>
<feature type="transmembrane region" description="Helical" evidence="6">
    <location>
        <begin position="409"/>
        <end position="427"/>
    </location>
</feature>
<keyword evidence="5 6" id="KW-0472">Membrane</keyword>
<dbReference type="InterPro" id="IPR020846">
    <property type="entry name" value="MFS_dom"/>
</dbReference>
<proteinExistence type="predicted"/>
<feature type="transmembrane region" description="Helical" evidence="6">
    <location>
        <begin position="363"/>
        <end position="388"/>
    </location>
</feature>
<evidence type="ECO:0000259" key="7">
    <source>
        <dbReference type="PROSITE" id="PS50850"/>
    </source>
</evidence>
<feature type="transmembrane region" description="Helical" evidence="6">
    <location>
        <begin position="21"/>
        <end position="43"/>
    </location>
</feature>
<feature type="transmembrane region" description="Helical" evidence="6">
    <location>
        <begin position="270"/>
        <end position="297"/>
    </location>
</feature>
<feature type="transmembrane region" description="Helical" evidence="6">
    <location>
        <begin position="146"/>
        <end position="169"/>
    </location>
</feature>
<feature type="transmembrane region" description="Helical" evidence="6">
    <location>
        <begin position="86"/>
        <end position="106"/>
    </location>
</feature>
<dbReference type="Gene3D" id="1.20.1250.20">
    <property type="entry name" value="MFS general substrate transporter like domains"/>
    <property type="match status" value="1"/>
</dbReference>
<feature type="transmembrane region" description="Helical" evidence="6">
    <location>
        <begin position="175"/>
        <end position="194"/>
    </location>
</feature>
<dbReference type="GO" id="GO:0016020">
    <property type="term" value="C:membrane"/>
    <property type="evidence" value="ECO:0007669"/>
    <property type="project" value="UniProtKB-SubCell"/>
</dbReference>
<evidence type="ECO:0000256" key="4">
    <source>
        <dbReference type="ARBA" id="ARBA00022989"/>
    </source>
</evidence>
<protein>
    <submittedName>
        <fullName evidence="8">MFS transporter</fullName>
    </submittedName>
</protein>
<feature type="transmembrane region" description="Helical" evidence="6">
    <location>
        <begin position="236"/>
        <end position="258"/>
    </location>
</feature>
<dbReference type="PANTHER" id="PTHR42718:SF9">
    <property type="entry name" value="MAJOR FACILITATOR SUPERFAMILY MULTIDRUG TRANSPORTER MFSC"/>
    <property type="match status" value="1"/>
</dbReference>
<feature type="transmembrane region" description="Helical" evidence="6">
    <location>
        <begin position="206"/>
        <end position="224"/>
    </location>
</feature>
<reference evidence="8 9" key="1">
    <citation type="submission" date="2019-08" db="EMBL/GenBank/DDBJ databases">
        <authorList>
            <person name="Dhanesh K."/>
            <person name="Kumar G."/>
            <person name="Sasikala C."/>
            <person name="Venkata Ramana C."/>
        </authorList>
    </citation>
    <scope>NUCLEOTIDE SEQUENCE [LARGE SCALE GENOMIC DNA]</scope>
    <source>
        <strain evidence="8 9">JC645</strain>
    </source>
</reference>
<keyword evidence="9" id="KW-1185">Reference proteome</keyword>
<gene>
    <name evidence="8" type="ORF">FYK55_07540</name>
</gene>
<feature type="transmembrane region" description="Helical" evidence="6">
    <location>
        <begin position="55"/>
        <end position="74"/>
    </location>
</feature>
<organism evidence="8 9">
    <name type="scientific">Roseiconus nitratireducens</name>
    <dbReference type="NCBI Taxonomy" id="2605748"/>
    <lineage>
        <taxon>Bacteria</taxon>
        <taxon>Pseudomonadati</taxon>
        <taxon>Planctomycetota</taxon>
        <taxon>Planctomycetia</taxon>
        <taxon>Pirellulales</taxon>
        <taxon>Pirellulaceae</taxon>
        <taxon>Roseiconus</taxon>
    </lineage>
</organism>
<dbReference type="AlphaFoldDB" id="A0A5M6DJX8"/>
<sequence>MRNPTEDDDVLRGPSVSPSRSLLAALVGFFIITLDALVVSVALPAIGDTLDGDLVGLQWIMDGYTLPFAALLLLGGTLSDRIGARTAFGIGLVVFTISSAACGWAGTLGMLVSARFVQGAGAALMTPASLALIGEAYPDPVKKSRAIGLWAVGGAVASAAGPLVGGALTTISWRFIFWINLPVGVFALWLLSAVPKSQRMANSFDWSGQIAALLALTSLTFGLIEAGELGVASPQVIVCLAVACASTVAFLLIQAYAINPMIPLGMFRSSAAAIPVVIGFTFMAGFYGMVFLVSLFLQQQRGLTPFETGITFVPVTAFSIVMPIVAARVAERFGNRVPIVAGQAAMASGLFALGMFADTASVAMLIAMMVPVGFGAGMAMPSATSTLLNSVPSDRSGTASGVLNTSRQVGGAIAVAAFGALVAAMGYQDGVRASFAIAGGLLTLTMFASMRLR</sequence>
<feature type="transmembrane region" description="Helical" evidence="6">
    <location>
        <begin position="337"/>
        <end position="357"/>
    </location>
</feature>
<accession>A0A5M6DJX8</accession>
<feature type="transmembrane region" description="Helical" evidence="6">
    <location>
        <begin position="433"/>
        <end position="452"/>
    </location>
</feature>
<name>A0A5M6DJX8_9BACT</name>
<dbReference type="Pfam" id="PF07690">
    <property type="entry name" value="MFS_1"/>
    <property type="match status" value="1"/>
</dbReference>